<dbReference type="InterPro" id="IPR012349">
    <property type="entry name" value="Split_barrel_FMN-bd"/>
</dbReference>
<gene>
    <name evidence="1" type="ORF">RVF87_19850</name>
</gene>
<organism evidence="1 2">
    <name type="scientific">Gordonia hydrophobica</name>
    <dbReference type="NCBI Taxonomy" id="40516"/>
    <lineage>
        <taxon>Bacteria</taxon>
        <taxon>Bacillati</taxon>
        <taxon>Actinomycetota</taxon>
        <taxon>Actinomycetes</taxon>
        <taxon>Mycobacteriales</taxon>
        <taxon>Gordoniaceae</taxon>
        <taxon>Gordonia</taxon>
    </lineage>
</organism>
<reference evidence="1 2" key="1">
    <citation type="journal article" date="2023" name="Virus Evol.">
        <title>Computational host range prediction-The good, the bad, and the ugly.</title>
        <authorList>
            <person name="Howell A.A."/>
            <person name="Versoza C.J."/>
            <person name="Pfeifer S.P."/>
        </authorList>
    </citation>
    <scope>NUCLEOTIDE SEQUENCE [LARGE SCALE GENOMIC DNA]</scope>
    <source>
        <strain evidence="1 2">1610/1b</strain>
    </source>
</reference>
<dbReference type="Gene3D" id="2.30.110.10">
    <property type="entry name" value="Electron Transport, Fmn-binding Protein, Chain A"/>
    <property type="match status" value="1"/>
</dbReference>
<sequence length="115" mass="12705">MSTFQWSARGVNAVMEPLLRIPFLKRTVFKSMTDITYTGRRSGKRVTLPIVFERRGDDQVVVGVAMADRKTWWRNFASGPEPIGIRLDGVDRTGTGVAKVGDKGTAVVITLDPLP</sequence>
<name>A0ABZ2U0X5_9ACTN</name>
<dbReference type="EMBL" id="CP136137">
    <property type="protein sequence ID" value="WYY07225.1"/>
    <property type="molecule type" value="Genomic_DNA"/>
</dbReference>
<evidence type="ECO:0000313" key="1">
    <source>
        <dbReference type="EMBL" id="WYY07225.1"/>
    </source>
</evidence>
<evidence type="ECO:0008006" key="3">
    <source>
        <dbReference type="Google" id="ProtNLM"/>
    </source>
</evidence>
<accession>A0ABZ2U0X5</accession>
<keyword evidence="2" id="KW-1185">Reference proteome</keyword>
<dbReference type="Proteomes" id="UP001479933">
    <property type="component" value="Chromosome"/>
</dbReference>
<proteinExistence type="predicted"/>
<protein>
    <recommendedName>
        <fullName evidence="3">Nitroreductase family deazaflavin-dependent oxidoreductase</fullName>
    </recommendedName>
</protein>
<dbReference type="RefSeq" id="WP_066167888.1">
    <property type="nucleotide sequence ID" value="NZ_CP136137.1"/>
</dbReference>
<evidence type="ECO:0000313" key="2">
    <source>
        <dbReference type="Proteomes" id="UP001479933"/>
    </source>
</evidence>